<gene>
    <name evidence="1" type="primary">28</name>
    <name evidence="1" type="ORF">SEA_TOMAS_28</name>
</gene>
<accession>A0AA49H0Y1</accession>
<protein>
    <submittedName>
        <fullName evidence="1">Uncharacterized protein</fullName>
    </submittedName>
</protein>
<name>A0AA49H0Y1_9CAUD</name>
<dbReference type="RefSeq" id="YP_010651156.1">
    <property type="nucleotide sequence ID" value="NC_070781.1"/>
</dbReference>
<dbReference type="Proteomes" id="UP001202581">
    <property type="component" value="Segment"/>
</dbReference>
<dbReference type="EMBL" id="OL829978">
    <property type="protein sequence ID" value="UMO76219.1"/>
    <property type="molecule type" value="Genomic_DNA"/>
</dbReference>
<organism evidence="1 2">
    <name type="scientific">Streptomyces phage Tomas</name>
    <dbReference type="NCBI Taxonomy" id="2914443"/>
    <lineage>
        <taxon>Viruses</taxon>
        <taxon>Duplodnaviria</taxon>
        <taxon>Heunggongvirae</taxon>
        <taxon>Uroviricota</taxon>
        <taxon>Caudoviricetes</taxon>
        <taxon>Stanwilliamsviridae</taxon>
        <taxon>Boydwoodruffvirinae</taxon>
        <taxon>Tomasvirus</taxon>
        <taxon>Tomasvirus tomas</taxon>
    </lineage>
</organism>
<keyword evidence="2" id="KW-1185">Reference proteome</keyword>
<evidence type="ECO:0000313" key="2">
    <source>
        <dbReference type="Proteomes" id="UP001202581"/>
    </source>
</evidence>
<dbReference type="KEGG" id="vg:77926748"/>
<dbReference type="GeneID" id="77926748"/>
<evidence type="ECO:0000313" key="1">
    <source>
        <dbReference type="EMBL" id="UMO76219.1"/>
    </source>
</evidence>
<sequence length="81" mass="8869">MTDESDNDPKDVFADDESQIVQTIMLLRLYDVMMCVARGVNPDEAVKLLALHQQGKIAGPPPFFDMADDVVVADESDENAG</sequence>
<reference evidence="1" key="1">
    <citation type="submission" date="2021-12" db="EMBL/GenBank/DDBJ databases">
        <authorList>
            <person name="Khadka S."/>
            <person name="Uribe D.A."/>
            <person name="Klipsch I.N."/>
            <person name="Rene S.R."/>
            <person name="Jimenez M.L."/>
            <person name="Saini B.K."/>
            <person name="Zugasti M."/>
            <person name="Bullon R.M."/>
            <person name="Sharp C.D."/>
            <person name="Kapinga K.O."/>
            <person name="Warner C.P."/>
            <person name="Sarinana J."/>
            <person name="Jimenez A."/>
            <person name="Layton S.R."/>
            <person name="Nayek S."/>
            <person name="Hughes L.E."/>
            <person name="Garlena R.A."/>
            <person name="Russell D.A."/>
            <person name="Jacobs-Sera D."/>
            <person name="Hatfull G.F."/>
        </authorList>
    </citation>
    <scope>NUCLEOTIDE SEQUENCE</scope>
</reference>
<proteinExistence type="predicted"/>